<dbReference type="AlphaFoldDB" id="A0A9P4ITP9"/>
<evidence type="ECO:0000256" key="4">
    <source>
        <dbReference type="ARBA" id="ARBA00023163"/>
    </source>
</evidence>
<dbReference type="GO" id="GO:0005634">
    <property type="term" value="C:nucleus"/>
    <property type="evidence" value="ECO:0007669"/>
    <property type="project" value="UniProtKB-SubCell"/>
</dbReference>
<evidence type="ECO:0000256" key="3">
    <source>
        <dbReference type="ARBA" id="ARBA00023125"/>
    </source>
</evidence>
<sequence>MSRDRDKVHVEANVIEDLFTTFFLNYAPDVPILDPLQSPNKYYSRSPLLFWAILTVASRRYAADPSLLLSLSNATFQFALQQIDSPAADIHTVEALVLLLSWQFPSTQQHEESGYVMSGALIHLAFKYGLHTAESSQDFVRVKLNLSECEVRRRRQLWAACIVVYQENSAMIGNACLQIPAPLICKEIIRLKCQEPILRLHLQGIITRANNAFDENGFAIETAGEERTLNILIRAYEDEIKMAESHYQNLTMKEKLYVYFAHLQIQAMNFFKPPDKIDNVSLGRLYSVATSLVESVAELEMDTDFIRYSTAYLMRSMALATCILLRLIKTPFVEFINADEAKSLFLTALQLMQKFSVANNDAPARCATAVSRLWRSDRVFKNPDGSHNLRLRVRTRYGMSLMWDCMWWCREEFMGQEGAYSRLPPSESNMTDTQQAAAARPQQLSEQATAEPSPSQQVPLSFDWSMDDWFFNPDLNMQDGQWDVPINLMDSVDPVPALKLTILP</sequence>
<evidence type="ECO:0000256" key="2">
    <source>
        <dbReference type="ARBA" id="ARBA00023015"/>
    </source>
</evidence>
<gene>
    <name evidence="8" type="ORF">NA57DRAFT_70314</name>
</gene>
<keyword evidence="9" id="KW-1185">Reference proteome</keyword>
<evidence type="ECO:0000313" key="9">
    <source>
        <dbReference type="Proteomes" id="UP000799772"/>
    </source>
</evidence>
<keyword evidence="5" id="KW-0539">Nucleus</keyword>
<evidence type="ECO:0000256" key="5">
    <source>
        <dbReference type="ARBA" id="ARBA00023242"/>
    </source>
</evidence>
<dbReference type="PANTHER" id="PTHR31845:SF21">
    <property type="entry name" value="REGULATORY PROTEIN LEU3"/>
    <property type="match status" value="1"/>
</dbReference>
<evidence type="ECO:0000256" key="6">
    <source>
        <dbReference type="SAM" id="MobiDB-lite"/>
    </source>
</evidence>
<keyword evidence="2" id="KW-0805">Transcription regulation</keyword>
<feature type="compositionally biased region" description="Polar residues" evidence="6">
    <location>
        <begin position="426"/>
        <end position="457"/>
    </location>
</feature>
<keyword evidence="4" id="KW-0804">Transcription</keyword>
<comment type="caution">
    <text evidence="8">The sequence shown here is derived from an EMBL/GenBank/DDBJ whole genome shotgun (WGS) entry which is preliminary data.</text>
</comment>
<dbReference type="InterPro" id="IPR007219">
    <property type="entry name" value="XnlR_reg_dom"/>
</dbReference>
<organism evidence="8 9">
    <name type="scientific">Rhizodiscina lignyota</name>
    <dbReference type="NCBI Taxonomy" id="1504668"/>
    <lineage>
        <taxon>Eukaryota</taxon>
        <taxon>Fungi</taxon>
        <taxon>Dikarya</taxon>
        <taxon>Ascomycota</taxon>
        <taxon>Pezizomycotina</taxon>
        <taxon>Dothideomycetes</taxon>
        <taxon>Pleosporomycetidae</taxon>
        <taxon>Aulographales</taxon>
        <taxon>Rhizodiscinaceae</taxon>
        <taxon>Rhizodiscina</taxon>
    </lineage>
</organism>
<dbReference type="OrthoDB" id="2341546at2759"/>
<feature type="region of interest" description="Disordered" evidence="6">
    <location>
        <begin position="423"/>
        <end position="457"/>
    </location>
</feature>
<reference evidence="8" key="1">
    <citation type="journal article" date="2020" name="Stud. Mycol.">
        <title>101 Dothideomycetes genomes: a test case for predicting lifestyles and emergence of pathogens.</title>
        <authorList>
            <person name="Haridas S."/>
            <person name="Albert R."/>
            <person name="Binder M."/>
            <person name="Bloem J."/>
            <person name="Labutti K."/>
            <person name="Salamov A."/>
            <person name="Andreopoulos B."/>
            <person name="Baker S."/>
            <person name="Barry K."/>
            <person name="Bills G."/>
            <person name="Bluhm B."/>
            <person name="Cannon C."/>
            <person name="Castanera R."/>
            <person name="Culley D."/>
            <person name="Daum C."/>
            <person name="Ezra D."/>
            <person name="Gonzalez J."/>
            <person name="Henrissat B."/>
            <person name="Kuo A."/>
            <person name="Liang C."/>
            <person name="Lipzen A."/>
            <person name="Lutzoni F."/>
            <person name="Magnuson J."/>
            <person name="Mondo S."/>
            <person name="Nolan M."/>
            <person name="Ohm R."/>
            <person name="Pangilinan J."/>
            <person name="Park H.-J."/>
            <person name="Ramirez L."/>
            <person name="Alfaro M."/>
            <person name="Sun H."/>
            <person name="Tritt A."/>
            <person name="Yoshinaga Y."/>
            <person name="Zwiers L.-H."/>
            <person name="Turgeon B."/>
            <person name="Goodwin S."/>
            <person name="Spatafora J."/>
            <person name="Crous P."/>
            <person name="Grigoriev I."/>
        </authorList>
    </citation>
    <scope>NUCLEOTIDE SEQUENCE</scope>
    <source>
        <strain evidence="8">CBS 133067</strain>
    </source>
</reference>
<dbReference type="EMBL" id="ML978121">
    <property type="protein sequence ID" value="KAF2104101.1"/>
    <property type="molecule type" value="Genomic_DNA"/>
</dbReference>
<evidence type="ECO:0000256" key="1">
    <source>
        <dbReference type="ARBA" id="ARBA00004123"/>
    </source>
</evidence>
<evidence type="ECO:0000313" key="8">
    <source>
        <dbReference type="EMBL" id="KAF2104101.1"/>
    </source>
</evidence>
<dbReference type="GO" id="GO:0006351">
    <property type="term" value="P:DNA-templated transcription"/>
    <property type="evidence" value="ECO:0007669"/>
    <property type="project" value="InterPro"/>
</dbReference>
<dbReference type="GO" id="GO:0000976">
    <property type="term" value="F:transcription cis-regulatory region binding"/>
    <property type="evidence" value="ECO:0007669"/>
    <property type="project" value="TreeGrafter"/>
</dbReference>
<name>A0A9P4ITP9_9PEZI</name>
<feature type="domain" description="Xylanolytic transcriptional activator regulatory" evidence="7">
    <location>
        <begin position="21"/>
        <end position="161"/>
    </location>
</feature>
<dbReference type="Proteomes" id="UP000799772">
    <property type="component" value="Unassembled WGS sequence"/>
</dbReference>
<dbReference type="GO" id="GO:0000981">
    <property type="term" value="F:DNA-binding transcription factor activity, RNA polymerase II-specific"/>
    <property type="evidence" value="ECO:0007669"/>
    <property type="project" value="TreeGrafter"/>
</dbReference>
<evidence type="ECO:0000259" key="7">
    <source>
        <dbReference type="Pfam" id="PF04082"/>
    </source>
</evidence>
<comment type="subcellular location">
    <subcellularLocation>
        <location evidence="1">Nucleus</location>
    </subcellularLocation>
</comment>
<accession>A0A9P4ITP9</accession>
<dbReference type="PANTHER" id="PTHR31845">
    <property type="entry name" value="FINGER DOMAIN PROTEIN, PUTATIVE-RELATED"/>
    <property type="match status" value="1"/>
</dbReference>
<proteinExistence type="predicted"/>
<dbReference type="CDD" id="cd12148">
    <property type="entry name" value="fungal_TF_MHR"/>
    <property type="match status" value="1"/>
</dbReference>
<dbReference type="Pfam" id="PF04082">
    <property type="entry name" value="Fungal_trans"/>
    <property type="match status" value="1"/>
</dbReference>
<protein>
    <recommendedName>
        <fullName evidence="7">Xylanolytic transcriptional activator regulatory domain-containing protein</fullName>
    </recommendedName>
</protein>
<keyword evidence="3" id="KW-0238">DNA-binding</keyword>
<dbReference type="GO" id="GO:0008270">
    <property type="term" value="F:zinc ion binding"/>
    <property type="evidence" value="ECO:0007669"/>
    <property type="project" value="InterPro"/>
</dbReference>
<dbReference type="InterPro" id="IPR051089">
    <property type="entry name" value="prtT"/>
</dbReference>